<dbReference type="AlphaFoldDB" id="A0A316HW45"/>
<dbReference type="EMBL" id="QGHB01000007">
    <property type="protein sequence ID" value="PWK84916.1"/>
    <property type="molecule type" value="Genomic_DNA"/>
</dbReference>
<comment type="caution">
    <text evidence="1">The sequence shown here is derived from an EMBL/GenBank/DDBJ whole genome shotgun (WGS) entry which is preliminary data.</text>
</comment>
<evidence type="ECO:0000313" key="3">
    <source>
        <dbReference type="Proteomes" id="UP000246005"/>
    </source>
</evidence>
<gene>
    <name evidence="2" type="ORF">C8D87_104479</name>
    <name evidence="1" type="ORF">C8D88_107123</name>
</gene>
<organism evidence="1 3">
    <name type="scientific">Lentzea atacamensis</name>
    <dbReference type="NCBI Taxonomy" id="531938"/>
    <lineage>
        <taxon>Bacteria</taxon>
        <taxon>Bacillati</taxon>
        <taxon>Actinomycetota</taxon>
        <taxon>Actinomycetes</taxon>
        <taxon>Pseudonocardiales</taxon>
        <taxon>Pseudonocardiaceae</taxon>
        <taxon>Lentzea</taxon>
    </lineage>
</organism>
<proteinExistence type="predicted"/>
<dbReference type="RefSeq" id="WP_170155051.1">
    <property type="nucleotide sequence ID" value="NZ_QGHB01000007.1"/>
</dbReference>
<reference evidence="1 3" key="1">
    <citation type="submission" date="2018-05" db="EMBL/GenBank/DDBJ databases">
        <title>Genomic Encyclopedia of Type Strains, Phase IV (KMG-IV): sequencing the most valuable type-strain genomes for metagenomic binning, comparative biology and taxonomic classification.</title>
        <authorList>
            <person name="Goeker M."/>
        </authorList>
    </citation>
    <scope>NUCLEOTIDE SEQUENCE [LARGE SCALE GENOMIC DNA]</scope>
    <source>
        <strain evidence="2 4">DSM 45479</strain>
        <strain evidence="1 3">DSM 45480</strain>
    </source>
</reference>
<dbReference type="EMBL" id="QLTT01000004">
    <property type="protein sequence ID" value="RAS65928.1"/>
    <property type="molecule type" value="Genomic_DNA"/>
</dbReference>
<dbReference type="Proteomes" id="UP000248714">
    <property type="component" value="Unassembled WGS sequence"/>
</dbReference>
<keyword evidence="4" id="KW-1185">Reference proteome</keyword>
<sequence>MIGLSDVVRLEEDIQAGVDTGLRALATSGTIGSALVRDRFHPLASHAP</sequence>
<accession>A0A316HW45</accession>
<name>A0A316HW45_9PSEU</name>
<evidence type="ECO:0000313" key="2">
    <source>
        <dbReference type="EMBL" id="RAS65928.1"/>
    </source>
</evidence>
<evidence type="ECO:0000313" key="1">
    <source>
        <dbReference type="EMBL" id="PWK84916.1"/>
    </source>
</evidence>
<dbReference type="Proteomes" id="UP000246005">
    <property type="component" value="Unassembled WGS sequence"/>
</dbReference>
<protein>
    <submittedName>
        <fullName evidence="1">Uncharacterized protein</fullName>
    </submittedName>
</protein>
<evidence type="ECO:0000313" key="4">
    <source>
        <dbReference type="Proteomes" id="UP000248714"/>
    </source>
</evidence>